<dbReference type="AlphaFoldDB" id="A0A6A7KE02"/>
<sequence>MVYNNKKTVTIVSWIGVIIWMSLIFYLSSQQATQSAQLSTGITEKIINIIQKYIPNYNVDILSFNSIIRKNAHLIAYFILGVLLINAISRNRIIGFKAYALALLICILYAISDEIHQLYVPGRSGEIRDVLIDSIGSSIGISIFALIKKIKLKSSLN</sequence>
<dbReference type="PANTHER" id="PTHR28008:SF1">
    <property type="entry name" value="DOMAIN PROTEIN, PUTATIVE (AFU_ORTHOLOGUE AFUA_3G10980)-RELATED"/>
    <property type="match status" value="1"/>
</dbReference>
<dbReference type="RefSeq" id="WP_152806689.1">
    <property type="nucleotide sequence ID" value="NZ_WHNX01000047.1"/>
</dbReference>
<feature type="transmembrane region" description="Helical" evidence="1">
    <location>
        <begin position="72"/>
        <end position="89"/>
    </location>
</feature>
<proteinExistence type="predicted"/>
<feature type="transmembrane region" description="Helical" evidence="1">
    <location>
        <begin position="94"/>
        <end position="111"/>
    </location>
</feature>
<dbReference type="PIRSF" id="PIRSF019083">
    <property type="entry name" value="UCP019083_VanZ"/>
    <property type="match status" value="1"/>
</dbReference>
<dbReference type="Pfam" id="PF04892">
    <property type="entry name" value="VanZ"/>
    <property type="match status" value="1"/>
</dbReference>
<dbReference type="Proteomes" id="UP000440004">
    <property type="component" value="Unassembled WGS sequence"/>
</dbReference>
<dbReference type="InterPro" id="IPR016747">
    <property type="entry name" value="Phosphotransbutyrylase"/>
</dbReference>
<keyword evidence="1" id="KW-1133">Transmembrane helix</keyword>
<keyword evidence="1" id="KW-0472">Membrane</keyword>
<dbReference type="NCBIfam" id="NF037970">
    <property type="entry name" value="vanZ_1"/>
    <property type="match status" value="1"/>
</dbReference>
<comment type="caution">
    <text evidence="3">The sequence shown here is derived from an EMBL/GenBank/DDBJ whole genome shotgun (WGS) entry which is preliminary data.</text>
</comment>
<dbReference type="EMBL" id="WHNX01000047">
    <property type="protein sequence ID" value="MPW27203.1"/>
    <property type="molecule type" value="Genomic_DNA"/>
</dbReference>
<dbReference type="PANTHER" id="PTHR28008">
    <property type="entry name" value="DOMAIN PROTEIN, PUTATIVE (AFU_ORTHOLOGUE AFUA_3G10980)-RELATED"/>
    <property type="match status" value="1"/>
</dbReference>
<name>A0A6A7KE02_9FIRM</name>
<evidence type="ECO:0000259" key="2">
    <source>
        <dbReference type="Pfam" id="PF04892"/>
    </source>
</evidence>
<gene>
    <name evidence="3" type="ORF">GC105_15645</name>
</gene>
<evidence type="ECO:0000256" key="1">
    <source>
        <dbReference type="SAM" id="Phobius"/>
    </source>
</evidence>
<dbReference type="InterPro" id="IPR006976">
    <property type="entry name" value="VanZ-like"/>
</dbReference>
<feature type="transmembrane region" description="Helical" evidence="1">
    <location>
        <begin position="131"/>
        <end position="147"/>
    </location>
</feature>
<organism evidence="3 4">
    <name type="scientific">Alkalibaculum sporogenes</name>
    <dbReference type="NCBI Taxonomy" id="2655001"/>
    <lineage>
        <taxon>Bacteria</taxon>
        <taxon>Bacillati</taxon>
        <taxon>Bacillota</taxon>
        <taxon>Clostridia</taxon>
        <taxon>Eubacteriales</taxon>
        <taxon>Eubacteriaceae</taxon>
        <taxon>Alkalibaculum</taxon>
    </lineage>
</organism>
<keyword evidence="1" id="KW-0812">Transmembrane</keyword>
<evidence type="ECO:0000313" key="3">
    <source>
        <dbReference type="EMBL" id="MPW27203.1"/>
    </source>
</evidence>
<feature type="domain" description="VanZ-like" evidence="2">
    <location>
        <begin position="15"/>
        <end position="147"/>
    </location>
</feature>
<feature type="transmembrane region" description="Helical" evidence="1">
    <location>
        <begin position="9"/>
        <end position="28"/>
    </location>
</feature>
<evidence type="ECO:0000313" key="4">
    <source>
        <dbReference type="Proteomes" id="UP000440004"/>
    </source>
</evidence>
<keyword evidence="4" id="KW-1185">Reference proteome</keyword>
<accession>A0A6A7KE02</accession>
<reference evidence="3 4" key="1">
    <citation type="submission" date="2019-10" db="EMBL/GenBank/DDBJ databases">
        <title>Alkalibaculum tamaniensis sp.nov., a new alkaliphilic acetogen, isolated on methoxylated aromatics from a mud volcano.</title>
        <authorList>
            <person name="Khomyakova M.A."/>
            <person name="Merkel A.Y."/>
            <person name="Bonch-Osmolovskaya E.A."/>
            <person name="Slobodkin A.I."/>
        </authorList>
    </citation>
    <scope>NUCLEOTIDE SEQUENCE [LARGE SCALE GENOMIC DNA]</scope>
    <source>
        <strain evidence="3 4">M08DMB</strain>
    </source>
</reference>
<protein>
    <submittedName>
        <fullName evidence="3">VanZ family protein</fullName>
    </submittedName>
</protein>